<feature type="domain" description="HTH arsR-type" evidence="4">
    <location>
        <begin position="5"/>
        <end position="103"/>
    </location>
</feature>
<dbReference type="Gene3D" id="1.10.10.10">
    <property type="entry name" value="Winged helix-like DNA-binding domain superfamily/Winged helix DNA-binding domain"/>
    <property type="match status" value="1"/>
</dbReference>
<reference evidence="5 6" key="1">
    <citation type="journal article" date="2020" name="J. Antimicrob. Chemother.">
        <title>Detection of heterogeneous vancomycin intermediate resistance in MRSA isolates from Latin America.</title>
        <authorList>
            <person name="Castro B.E."/>
            <person name="Berrio M."/>
            <person name="Vargas M.L."/>
            <person name="Carvajal L.P."/>
            <person name="Millan L.V."/>
            <person name="Rios R."/>
            <person name="Hernandez A.K."/>
            <person name="Rincon S."/>
            <person name="Cubides P."/>
            <person name="Forero E."/>
            <person name="Dinh A."/>
            <person name="Seas C."/>
            <person name="Munita J.M."/>
            <person name="Arias C.A."/>
            <person name="Reyes J."/>
            <person name="Diaz L."/>
        </authorList>
    </citation>
    <scope>NUCLEOTIDE SEQUENCE [LARGE SCALE GENOMIC DNA]</scope>
    <source>
        <strain evidence="5 6">UP89</strain>
    </source>
</reference>
<dbReference type="SMART" id="SM00418">
    <property type="entry name" value="HTH_ARSR"/>
    <property type="match status" value="1"/>
</dbReference>
<dbReference type="InterPro" id="IPR051081">
    <property type="entry name" value="HTH_MetalResp_TranReg"/>
</dbReference>
<dbReference type="PANTHER" id="PTHR33154:SF18">
    <property type="entry name" value="ARSENICAL RESISTANCE OPERON REPRESSOR"/>
    <property type="match status" value="1"/>
</dbReference>
<proteinExistence type="predicted"/>
<dbReference type="EMBL" id="JAANDN010000057">
    <property type="protein sequence ID" value="NUY68093.1"/>
    <property type="molecule type" value="Genomic_DNA"/>
</dbReference>
<protein>
    <submittedName>
        <fullName evidence="5">Winged helix-turn-helix transcriptional regulator</fullName>
    </submittedName>
</protein>
<dbReference type="PRINTS" id="PR00778">
    <property type="entry name" value="HTHARSR"/>
</dbReference>
<dbReference type="PROSITE" id="PS50987">
    <property type="entry name" value="HTH_ARSR_2"/>
    <property type="match status" value="1"/>
</dbReference>
<keyword evidence="2" id="KW-0238">DNA-binding</keyword>
<dbReference type="CDD" id="cd00090">
    <property type="entry name" value="HTH_ARSR"/>
    <property type="match status" value="1"/>
</dbReference>
<dbReference type="PANTHER" id="PTHR33154">
    <property type="entry name" value="TRANSCRIPTIONAL REGULATOR, ARSR FAMILY"/>
    <property type="match status" value="1"/>
</dbReference>
<dbReference type="PROSITE" id="PS00846">
    <property type="entry name" value="HTH_ARSR_1"/>
    <property type="match status" value="1"/>
</dbReference>
<evidence type="ECO:0000256" key="2">
    <source>
        <dbReference type="ARBA" id="ARBA00023125"/>
    </source>
</evidence>
<dbReference type="NCBIfam" id="NF033788">
    <property type="entry name" value="HTH_metalloreg"/>
    <property type="match status" value="1"/>
</dbReference>
<dbReference type="InterPro" id="IPR036390">
    <property type="entry name" value="WH_DNA-bd_sf"/>
</dbReference>
<dbReference type="SUPFAM" id="SSF46785">
    <property type="entry name" value="Winged helix' DNA-binding domain"/>
    <property type="match status" value="1"/>
</dbReference>
<evidence type="ECO:0000256" key="1">
    <source>
        <dbReference type="ARBA" id="ARBA00023015"/>
    </source>
</evidence>
<comment type="caution">
    <text evidence="5">The sequence shown here is derived from an EMBL/GenBank/DDBJ whole genome shotgun (WGS) entry which is preliminary data.</text>
</comment>
<evidence type="ECO:0000259" key="4">
    <source>
        <dbReference type="PROSITE" id="PS50987"/>
    </source>
</evidence>
<evidence type="ECO:0000313" key="6">
    <source>
        <dbReference type="Proteomes" id="UP000561555"/>
    </source>
</evidence>
<dbReference type="InterPro" id="IPR018334">
    <property type="entry name" value="ArsR_HTH"/>
</dbReference>
<organism evidence="5 6">
    <name type="scientific">Staphylococcus aureus</name>
    <dbReference type="NCBI Taxonomy" id="1280"/>
    <lineage>
        <taxon>Bacteria</taxon>
        <taxon>Bacillati</taxon>
        <taxon>Bacillota</taxon>
        <taxon>Bacilli</taxon>
        <taxon>Bacillales</taxon>
        <taxon>Staphylococcaceae</taxon>
        <taxon>Staphylococcus</taxon>
    </lineage>
</organism>
<accession>A0AAP7EJ53</accession>
<dbReference type="InterPro" id="IPR001845">
    <property type="entry name" value="HTH_ArsR_DNA-bd_dom"/>
</dbReference>
<dbReference type="AlphaFoldDB" id="A0AAP7EJ53"/>
<name>A0AAP7EJ53_STAAU</name>
<keyword evidence="1" id="KW-0805">Transcription regulation</keyword>
<dbReference type="GO" id="GO:0003700">
    <property type="term" value="F:DNA-binding transcription factor activity"/>
    <property type="evidence" value="ECO:0007669"/>
    <property type="project" value="InterPro"/>
</dbReference>
<dbReference type="Proteomes" id="UP000561555">
    <property type="component" value="Unassembled WGS sequence"/>
</dbReference>
<dbReference type="GO" id="GO:0003677">
    <property type="term" value="F:DNA binding"/>
    <property type="evidence" value="ECO:0007669"/>
    <property type="project" value="UniProtKB-KW"/>
</dbReference>
<dbReference type="InterPro" id="IPR036388">
    <property type="entry name" value="WH-like_DNA-bd_sf"/>
</dbReference>
<dbReference type="Pfam" id="PF01022">
    <property type="entry name" value="HTH_5"/>
    <property type="match status" value="1"/>
</dbReference>
<evidence type="ECO:0000256" key="3">
    <source>
        <dbReference type="ARBA" id="ARBA00023163"/>
    </source>
</evidence>
<evidence type="ECO:0000313" key="5">
    <source>
        <dbReference type="EMBL" id="NUY68093.1"/>
    </source>
</evidence>
<keyword evidence="3" id="KW-0804">Transcription</keyword>
<gene>
    <name evidence="5" type="ORF">GQX52_05435</name>
</gene>
<sequence length="116" mass="13379">MLIYLTSRRFIHVYKELSTILKILSDSSRLEILDLLSCGELCACDLLEHFQFSQPTLSHHMKSLVDNELVTTRKDGNKHWYQLNHAILDDIIQNLNIINTSNQRCVCKNVKSGDCC</sequence>
<dbReference type="InterPro" id="IPR011991">
    <property type="entry name" value="ArsR-like_HTH"/>
</dbReference>